<keyword evidence="3" id="KW-1185">Reference proteome</keyword>
<protein>
    <submittedName>
        <fullName evidence="2">Uncharacterized protein</fullName>
    </submittedName>
</protein>
<evidence type="ECO:0000313" key="2">
    <source>
        <dbReference type="EMBL" id="TKW57968.1"/>
    </source>
</evidence>
<feature type="region of interest" description="Disordered" evidence="1">
    <location>
        <begin position="213"/>
        <end position="252"/>
    </location>
</feature>
<organism evidence="2 3">
    <name type="scientific">Colletotrichum tanaceti</name>
    <dbReference type="NCBI Taxonomy" id="1306861"/>
    <lineage>
        <taxon>Eukaryota</taxon>
        <taxon>Fungi</taxon>
        <taxon>Dikarya</taxon>
        <taxon>Ascomycota</taxon>
        <taxon>Pezizomycotina</taxon>
        <taxon>Sordariomycetes</taxon>
        <taxon>Hypocreomycetidae</taxon>
        <taxon>Glomerellales</taxon>
        <taxon>Glomerellaceae</taxon>
        <taxon>Colletotrichum</taxon>
        <taxon>Colletotrichum destructivum species complex</taxon>
    </lineage>
</organism>
<feature type="region of interest" description="Disordered" evidence="1">
    <location>
        <begin position="260"/>
        <end position="279"/>
    </location>
</feature>
<sequence>MLETALTLIIEPGPDFGLGDKGEKRAAGMEYLAGDGRADPSLGVVDELRADNIVPRVITTSRLVQPEYGNRRETGPAIVGEGEEAFVRADGDRVGVPVPYQQRGPRLGVRRQGIRLQRAQAQRPERLVVRQEVQGQGTGTDRGRGRGRGRVVGVVCGGGIGINIIPTELDVVHVSQDREGLAGRADGHGKRRLKVLLLLDPFPLRHVLTERLPEQGDHVRRPETEPDAPQRPPRRGRKDLVPGHPPVGVPFHVHIGRRGIDARGEPGEAPRRPYAQNPDQTAVGGCFRYRAEAGGGGLRLEVVVRRWFWLEKRDGESRIGIAQRRKDPTGRECQHVIPQQRRGPQQLLMPLALDGLQLGNESKQGAGNLSQLWATIHHHVTLPAAAQRLCRVSQRAQKRAAVGLDPVQSLDPGPYPQRVPEEPGQVSERVIVQNGRRRRRRRRPLRQPQVHDLLEMGGPVLDAVCGEGGVALERKAKDAAPCPGGSRRDLGWRIRSDLPETSPQDLLVRRLLGGNQRPVVVLLSLLDLGKEGPYGEVDELELDGGLIAVPTLVDLVGFQKTAADGDDRGHEEGVCKLSVIRIGAHKGPQLVQVNARFGECRAGQPDQHPPREIRLRAPGGGDEVEDAAVHGVEPLGEDHVGHGVDPRLGRQGRRAEEVDHELRPQEHAVGAADETPDQRLGVVHRDQPLVAHGLQLVAEIELDARRGGGPVERDRPGARHHALQTPDVHPAEADDGDGARADQRLQPGGDPLAVGRFVEAVEDDAEMPKVLGADPDQARELGGRRGRLAGRTGAVPREQELVHQIQVLEVPVQSLCQDGAVGRFHRRVPRGVVTEEEVPNLGRVGRAGALDGLAEKLFGDAGGQYRFAPARVAFHYQDKR</sequence>
<feature type="region of interest" description="Disordered" evidence="1">
    <location>
        <begin position="707"/>
        <end position="750"/>
    </location>
</feature>
<feature type="compositionally biased region" description="Basic and acidic residues" evidence="1">
    <location>
        <begin position="260"/>
        <end position="271"/>
    </location>
</feature>
<name>A0A4U6XQB5_9PEZI</name>
<proteinExistence type="predicted"/>
<feature type="compositionally biased region" description="Basic residues" evidence="1">
    <location>
        <begin position="435"/>
        <end position="445"/>
    </location>
</feature>
<evidence type="ECO:0000256" key="1">
    <source>
        <dbReference type="SAM" id="MobiDB-lite"/>
    </source>
</evidence>
<evidence type="ECO:0000313" key="3">
    <source>
        <dbReference type="Proteomes" id="UP000310108"/>
    </source>
</evidence>
<feature type="region of interest" description="Disordered" evidence="1">
    <location>
        <begin position="401"/>
        <end position="449"/>
    </location>
</feature>
<feature type="compositionally biased region" description="Basic and acidic residues" evidence="1">
    <location>
        <begin position="729"/>
        <end position="743"/>
    </location>
</feature>
<reference evidence="2 3" key="1">
    <citation type="journal article" date="2019" name="PLoS ONE">
        <title>Comparative genome analysis indicates high evolutionary potential of pathogenicity genes in Colletotrichum tanaceti.</title>
        <authorList>
            <person name="Lelwala R.V."/>
            <person name="Korhonen P.K."/>
            <person name="Young N.D."/>
            <person name="Scott J.B."/>
            <person name="Ades P.A."/>
            <person name="Gasser R.B."/>
            <person name="Taylor P.W.J."/>
        </authorList>
    </citation>
    <scope>NUCLEOTIDE SEQUENCE [LARGE SCALE GENOMIC DNA]</scope>
    <source>
        <strain evidence="2">BRIP57314</strain>
    </source>
</reference>
<feature type="compositionally biased region" description="Basic and acidic residues" evidence="1">
    <location>
        <begin position="707"/>
        <end position="717"/>
    </location>
</feature>
<gene>
    <name evidence="2" type="ORF">CTA1_3017</name>
</gene>
<accession>A0A4U6XQB5</accession>
<comment type="caution">
    <text evidence="2">The sequence shown here is derived from an EMBL/GenBank/DDBJ whole genome shotgun (WGS) entry which is preliminary data.</text>
</comment>
<feature type="compositionally biased region" description="Basic and acidic residues" evidence="1">
    <location>
        <begin position="213"/>
        <end position="224"/>
    </location>
</feature>
<dbReference type="Proteomes" id="UP000310108">
    <property type="component" value="Unassembled WGS sequence"/>
</dbReference>
<dbReference type="EMBL" id="PJEX01000032">
    <property type="protein sequence ID" value="TKW57968.1"/>
    <property type="molecule type" value="Genomic_DNA"/>
</dbReference>
<dbReference type="AlphaFoldDB" id="A0A4U6XQB5"/>